<dbReference type="RefSeq" id="WP_025259173.1">
    <property type="nucleotide sequence ID" value="NZ_BLWA01000003.1"/>
</dbReference>
<gene>
    <name evidence="2" type="ORF">PSCICP_16710</name>
</gene>
<keyword evidence="3" id="KW-1185">Reference proteome</keyword>
<dbReference type="EMBL" id="BLWA01000003">
    <property type="protein sequence ID" value="GFM91699.1"/>
    <property type="molecule type" value="Genomic_DNA"/>
</dbReference>
<keyword evidence="1" id="KW-0732">Signal</keyword>
<feature type="chain" id="PRO_5046462776" description="Lipoprotein" evidence="1">
    <location>
        <begin position="24"/>
        <end position="232"/>
    </location>
</feature>
<accession>A0ABQ1DL82</accession>
<protein>
    <recommendedName>
        <fullName evidence="4">Lipoprotein</fullName>
    </recommendedName>
</protein>
<comment type="caution">
    <text evidence="2">The sequence shown here is derived from an EMBL/GenBank/DDBJ whole genome shotgun (WGS) entry which is preliminary data.</text>
</comment>
<organism evidence="2 3">
    <name type="scientific">Pseudomonas cichorii</name>
    <dbReference type="NCBI Taxonomy" id="36746"/>
    <lineage>
        <taxon>Bacteria</taxon>
        <taxon>Pseudomonadati</taxon>
        <taxon>Pseudomonadota</taxon>
        <taxon>Gammaproteobacteria</taxon>
        <taxon>Pseudomonadales</taxon>
        <taxon>Pseudomonadaceae</taxon>
        <taxon>Pseudomonas</taxon>
    </lineage>
</organism>
<feature type="signal peptide" evidence="1">
    <location>
        <begin position="1"/>
        <end position="23"/>
    </location>
</feature>
<evidence type="ECO:0000313" key="2">
    <source>
        <dbReference type="EMBL" id="GFM91699.1"/>
    </source>
</evidence>
<dbReference type="GeneID" id="45541581"/>
<evidence type="ECO:0000256" key="1">
    <source>
        <dbReference type="SAM" id="SignalP"/>
    </source>
</evidence>
<reference evidence="2 3" key="1">
    <citation type="submission" date="2020-05" db="EMBL/GenBank/DDBJ databases">
        <title>Genetic diversity of Pseudomonas cichorii.</title>
        <authorList>
            <person name="Tani S."/>
            <person name="Yagi H."/>
            <person name="Hashimoto S."/>
            <person name="Iiyama K."/>
            <person name="Furuya N."/>
        </authorList>
    </citation>
    <scope>NUCLEOTIDE SEQUENCE [LARGE SCALE GENOMIC DNA]</scope>
    <source>
        <strain evidence="2 3">LMG 2162</strain>
    </source>
</reference>
<name>A0ABQ1DL82_PSECI</name>
<proteinExistence type="predicted"/>
<evidence type="ECO:0008006" key="4">
    <source>
        <dbReference type="Google" id="ProtNLM"/>
    </source>
</evidence>
<evidence type="ECO:0000313" key="3">
    <source>
        <dbReference type="Proteomes" id="UP000614982"/>
    </source>
</evidence>
<sequence>MTHDAYARLCRCLVLLPLFFFLAACNKEAPKINTPEYLAAHGITKGEPNTIQVASSTFRVPADVVFDVYTAGTIQAAKADMLTLHLNMGFLFTPPRTGPAGKGEKHMIRTEISAGGNPARMESMLSFEKTDTPVERTDLDLIEYPVNAPSSTDFSRNYIYQSRESDNTTPPTEFFCWVVWLNDPSRKNGTCRTSFYSHSGLLIQSFFSYDLLKDWKSITKEVRNKIDVYEVK</sequence>
<dbReference type="Proteomes" id="UP000614982">
    <property type="component" value="Unassembled WGS sequence"/>
</dbReference>